<name>A0AAV2VYL6_9VIBR</name>
<organism evidence="2 3">
    <name type="scientific">Vibrio nigripulchritudo SOn1</name>
    <dbReference type="NCBI Taxonomy" id="1238450"/>
    <lineage>
        <taxon>Bacteria</taxon>
        <taxon>Pseudomonadati</taxon>
        <taxon>Pseudomonadota</taxon>
        <taxon>Gammaproteobacteria</taxon>
        <taxon>Vibrionales</taxon>
        <taxon>Vibrionaceae</taxon>
        <taxon>Vibrio</taxon>
    </lineage>
</organism>
<dbReference type="RefSeq" id="WP_022589038.1">
    <property type="nucleotide sequence ID" value="NZ_LK391965.1"/>
</dbReference>
<dbReference type="PANTHER" id="PTHR38008:SF2">
    <property type="entry name" value="HEMOLYSIN"/>
    <property type="match status" value="1"/>
</dbReference>
<sequence length="144" mass="15718">MHKSALIGALSAVMFLSGCADASSKTSEYTKLSMANPASMYCIEQGGKIRFKDSKQGQVGICVMKDGTEIEEWEFFRQQGSGKETTAESSLGMANPASVFCEESGGKVEIEDTASGQIGICVFEDGTRIEEWEYFRHHSPKDHS</sequence>
<dbReference type="Pfam" id="PF03891">
    <property type="entry name" value="DUF333"/>
    <property type="match status" value="2"/>
</dbReference>
<dbReference type="InterPro" id="IPR005590">
    <property type="entry name" value="DUF333"/>
</dbReference>
<protein>
    <submittedName>
        <fullName evidence="2">Hemolysin</fullName>
    </submittedName>
</protein>
<dbReference type="Proteomes" id="UP000018211">
    <property type="component" value="Unassembled WGS sequence"/>
</dbReference>
<feature type="chain" id="PRO_5043629346" evidence="1">
    <location>
        <begin position="23"/>
        <end position="144"/>
    </location>
</feature>
<dbReference type="EMBL" id="CAOF01000188">
    <property type="protein sequence ID" value="CCO49859.1"/>
    <property type="molecule type" value="Genomic_DNA"/>
</dbReference>
<evidence type="ECO:0000313" key="3">
    <source>
        <dbReference type="Proteomes" id="UP000018211"/>
    </source>
</evidence>
<gene>
    <name evidence="2" type="ORF">VIBNISOn1_910024</name>
</gene>
<keyword evidence="1" id="KW-0732">Signal</keyword>
<evidence type="ECO:0000313" key="2">
    <source>
        <dbReference type="EMBL" id="CCO49859.1"/>
    </source>
</evidence>
<dbReference type="AlphaFoldDB" id="A0AAV2VYL6"/>
<dbReference type="PANTHER" id="PTHR38008">
    <property type="entry name" value="HEMOLYSIN-RELATED"/>
    <property type="match status" value="1"/>
</dbReference>
<comment type="caution">
    <text evidence="2">The sequence shown here is derived from an EMBL/GenBank/DDBJ whole genome shotgun (WGS) entry which is preliminary data.</text>
</comment>
<feature type="signal peptide" evidence="1">
    <location>
        <begin position="1"/>
        <end position="22"/>
    </location>
</feature>
<evidence type="ECO:0000256" key="1">
    <source>
        <dbReference type="SAM" id="SignalP"/>
    </source>
</evidence>
<accession>A0AAV2VYL6</accession>
<dbReference type="PROSITE" id="PS51257">
    <property type="entry name" value="PROKAR_LIPOPROTEIN"/>
    <property type="match status" value="1"/>
</dbReference>
<reference evidence="2 3" key="1">
    <citation type="journal article" date="2013" name="ISME J.">
        <title>Comparative genomics of pathogenic lineages of Vibrio nigripulchritudo identifies virulence-associated traits.</title>
        <authorList>
            <person name="Goudenege D."/>
            <person name="Labreuche Y."/>
            <person name="Krin E."/>
            <person name="Ansquer D."/>
            <person name="Mangenot S."/>
            <person name="Calteau A."/>
            <person name="Medigue C."/>
            <person name="Mazel D."/>
            <person name="Polz M.F."/>
            <person name="Le Roux F."/>
        </authorList>
    </citation>
    <scope>NUCLEOTIDE SEQUENCE [LARGE SCALE GENOMIC DNA]</scope>
    <source>
        <strain evidence="2 3">SOn1</strain>
    </source>
</reference>
<proteinExistence type="predicted"/>